<organism evidence="1 2">
    <name type="scientific">Colletotrichum scovillei</name>
    <dbReference type="NCBI Taxonomy" id="1209932"/>
    <lineage>
        <taxon>Eukaryota</taxon>
        <taxon>Fungi</taxon>
        <taxon>Dikarya</taxon>
        <taxon>Ascomycota</taxon>
        <taxon>Pezizomycotina</taxon>
        <taxon>Sordariomycetes</taxon>
        <taxon>Hypocreomycetidae</taxon>
        <taxon>Glomerellales</taxon>
        <taxon>Glomerellaceae</taxon>
        <taxon>Colletotrichum</taxon>
        <taxon>Colletotrichum acutatum species complex</taxon>
    </lineage>
</organism>
<dbReference type="Proteomes" id="UP000699042">
    <property type="component" value="Unassembled WGS sequence"/>
</dbReference>
<accession>A0A9P7RKG5</accession>
<proteinExistence type="predicted"/>
<gene>
    <name evidence="1" type="ORF">JMJ77_005583</name>
</gene>
<reference evidence="1" key="1">
    <citation type="submission" date="2021-05" db="EMBL/GenBank/DDBJ databases">
        <title>Comparative genomics of three Colletotrichum scovillei strains and genetic complementation revealed genes involved fungal growth and virulence on chili pepper.</title>
        <authorList>
            <person name="Hsieh D.-K."/>
            <person name="Chuang S.-C."/>
            <person name="Chen C.-Y."/>
            <person name="Chao Y.-T."/>
            <person name="Lu M.-Y.J."/>
            <person name="Lee M.-H."/>
            <person name="Shih M.-C."/>
        </authorList>
    </citation>
    <scope>NUCLEOTIDE SEQUENCE</scope>
    <source>
        <strain evidence="1">Coll-153</strain>
    </source>
</reference>
<evidence type="ECO:0000313" key="1">
    <source>
        <dbReference type="EMBL" id="KAG7058205.1"/>
    </source>
</evidence>
<protein>
    <submittedName>
        <fullName evidence="1">Uncharacterized protein</fullName>
    </submittedName>
</protein>
<dbReference type="AlphaFoldDB" id="A0A9P7RKG5"/>
<name>A0A9P7RKG5_9PEZI</name>
<evidence type="ECO:0000313" key="2">
    <source>
        <dbReference type="Proteomes" id="UP000699042"/>
    </source>
</evidence>
<keyword evidence="2" id="KW-1185">Reference proteome</keyword>
<sequence>MGRQTLCWMQPPNADSSVTRSYVPRRWWVAQEGNGGICTTTKPIATDPTQLSRVYSELGKHVFVAGTTFCRLVEYRRSFTSHFQEALFLQEAFAYGTHMRHLIFNPSARQGENPDTEGMTVTRWSNVAGTLSISGLSTYPVHRRRHNIVSGTSICVHRSQAPISISD</sequence>
<comment type="caution">
    <text evidence="1">The sequence shown here is derived from an EMBL/GenBank/DDBJ whole genome shotgun (WGS) entry which is preliminary data.</text>
</comment>
<dbReference type="EMBL" id="JAESDN010000001">
    <property type="protein sequence ID" value="KAG7058205.1"/>
    <property type="molecule type" value="Genomic_DNA"/>
</dbReference>